<evidence type="ECO:0000256" key="1">
    <source>
        <dbReference type="SAM" id="MobiDB-lite"/>
    </source>
</evidence>
<feature type="region of interest" description="Disordered" evidence="1">
    <location>
        <begin position="66"/>
        <end position="88"/>
    </location>
</feature>
<protein>
    <submittedName>
        <fullName evidence="2">Uncharacterized protein</fullName>
    </submittedName>
</protein>
<keyword evidence="3" id="KW-1185">Reference proteome</keyword>
<comment type="caution">
    <text evidence="2">The sequence shown here is derived from an EMBL/GenBank/DDBJ whole genome shotgun (WGS) entry which is preliminary data.</text>
</comment>
<dbReference type="AlphaFoldDB" id="A0A811S8Y5"/>
<reference evidence="2" key="1">
    <citation type="submission" date="2020-10" db="EMBL/GenBank/DDBJ databases">
        <authorList>
            <person name="Han B."/>
            <person name="Lu T."/>
            <person name="Zhao Q."/>
            <person name="Huang X."/>
            <person name="Zhao Y."/>
        </authorList>
    </citation>
    <scope>NUCLEOTIDE SEQUENCE</scope>
</reference>
<accession>A0A811S8Y5</accession>
<evidence type="ECO:0000313" key="3">
    <source>
        <dbReference type="Proteomes" id="UP000604825"/>
    </source>
</evidence>
<dbReference type="Proteomes" id="UP000604825">
    <property type="component" value="Unassembled WGS sequence"/>
</dbReference>
<sequence length="88" mass="9387">MATTRGKVEERGDGDVGELPSRWGVQPLGLRHMYLPGYGDTVVWSYRGVVALGLRGRRGDVIVSPSRLHGGLGKASGGRSWRPQGVSG</sequence>
<gene>
    <name evidence="2" type="ORF">NCGR_LOCUS61397</name>
</gene>
<evidence type="ECO:0000313" key="2">
    <source>
        <dbReference type="EMBL" id="CAD6337299.1"/>
    </source>
</evidence>
<proteinExistence type="predicted"/>
<feature type="compositionally biased region" description="Basic and acidic residues" evidence="1">
    <location>
        <begin position="1"/>
        <end position="14"/>
    </location>
</feature>
<feature type="region of interest" description="Disordered" evidence="1">
    <location>
        <begin position="1"/>
        <end position="20"/>
    </location>
</feature>
<name>A0A811S8Y5_9POAL</name>
<dbReference type="EMBL" id="CAJGYO010000018">
    <property type="protein sequence ID" value="CAD6337299.1"/>
    <property type="molecule type" value="Genomic_DNA"/>
</dbReference>
<organism evidence="2 3">
    <name type="scientific">Miscanthus lutarioriparius</name>
    <dbReference type="NCBI Taxonomy" id="422564"/>
    <lineage>
        <taxon>Eukaryota</taxon>
        <taxon>Viridiplantae</taxon>
        <taxon>Streptophyta</taxon>
        <taxon>Embryophyta</taxon>
        <taxon>Tracheophyta</taxon>
        <taxon>Spermatophyta</taxon>
        <taxon>Magnoliopsida</taxon>
        <taxon>Liliopsida</taxon>
        <taxon>Poales</taxon>
        <taxon>Poaceae</taxon>
        <taxon>PACMAD clade</taxon>
        <taxon>Panicoideae</taxon>
        <taxon>Andropogonodae</taxon>
        <taxon>Andropogoneae</taxon>
        <taxon>Saccharinae</taxon>
        <taxon>Miscanthus</taxon>
    </lineage>
</organism>